<dbReference type="EMBL" id="MU864597">
    <property type="protein sequence ID" value="KAK4182913.1"/>
    <property type="molecule type" value="Genomic_DNA"/>
</dbReference>
<reference evidence="1" key="1">
    <citation type="journal article" date="2023" name="Mol. Phylogenet. Evol.">
        <title>Genome-scale phylogeny and comparative genomics of the fungal order Sordariales.</title>
        <authorList>
            <person name="Hensen N."/>
            <person name="Bonometti L."/>
            <person name="Westerberg I."/>
            <person name="Brannstrom I.O."/>
            <person name="Guillou S."/>
            <person name="Cros-Aarteil S."/>
            <person name="Calhoun S."/>
            <person name="Haridas S."/>
            <person name="Kuo A."/>
            <person name="Mondo S."/>
            <person name="Pangilinan J."/>
            <person name="Riley R."/>
            <person name="LaButti K."/>
            <person name="Andreopoulos B."/>
            <person name="Lipzen A."/>
            <person name="Chen C."/>
            <person name="Yan M."/>
            <person name="Daum C."/>
            <person name="Ng V."/>
            <person name="Clum A."/>
            <person name="Steindorff A."/>
            <person name="Ohm R.A."/>
            <person name="Martin F."/>
            <person name="Silar P."/>
            <person name="Natvig D.O."/>
            <person name="Lalanne C."/>
            <person name="Gautier V."/>
            <person name="Ament-Velasquez S.L."/>
            <person name="Kruys A."/>
            <person name="Hutchinson M.I."/>
            <person name="Powell A.J."/>
            <person name="Barry K."/>
            <person name="Miller A.N."/>
            <person name="Grigoriev I.V."/>
            <person name="Debuchy R."/>
            <person name="Gladieux P."/>
            <person name="Hiltunen Thoren M."/>
            <person name="Johannesson H."/>
        </authorList>
    </citation>
    <scope>NUCLEOTIDE SEQUENCE</scope>
    <source>
        <strain evidence="1">PSN309</strain>
    </source>
</reference>
<evidence type="ECO:0000313" key="1">
    <source>
        <dbReference type="EMBL" id="KAK4182913.1"/>
    </source>
</evidence>
<keyword evidence="2" id="KW-1185">Reference proteome</keyword>
<dbReference type="Gene3D" id="1.20.1280.50">
    <property type="match status" value="1"/>
</dbReference>
<proteinExistence type="predicted"/>
<dbReference type="PANTHER" id="PTHR42057">
    <property type="entry name" value="F-BOX DOMAIN PROTEIN (AFU_ORTHOLOGUE AFUA_4G00200)"/>
    <property type="match status" value="1"/>
</dbReference>
<accession>A0AAN6WIW2</accession>
<dbReference type="PANTHER" id="PTHR42057:SF2">
    <property type="entry name" value="F-BOX DOMAIN PROTEIN (AFU_ORTHOLOGUE AFUA_4G00200)-RELATED"/>
    <property type="match status" value="1"/>
</dbReference>
<dbReference type="AlphaFoldDB" id="A0AAN6WIW2"/>
<evidence type="ECO:0008006" key="3">
    <source>
        <dbReference type="Google" id="ProtNLM"/>
    </source>
</evidence>
<dbReference type="Proteomes" id="UP001302126">
    <property type="component" value="Unassembled WGS sequence"/>
</dbReference>
<sequence length="506" mass="58351">MDINGIPTEVLSLILGYLLVPEGEQHAKRGTTQDFQDLRAARLVCQQWNQLASRHMFRTLALLHHPDHDSEFEKWTEMTSSPMIQEITQRVEIYSGPHHFGSVAEMSEWSHEEHWDEFTAAVDRIAELPNLSAVHIRFSDKCIGDPDGTNWPDEEAEEPEARLEILNAVFDAIDKRKTKIEARKNDSKASYSTITSLTIENLQNKPIPEFISSDVFQSVLQDITELRLLVTNEYNEHGPDHDLYLPERCDFEPWLQTKFLPCFADRLTSLHLAFGENWGVAPGYFDGKGLLFPRLKSLTLGEFVIGHHDQFDWVLAHTTLETLRLHDCVIASYLTFQEDQGSTANDRKQLSLWGIRTHDWHRYPAWAFGQGETNATFRFDGTWEQVFDKIRTSLPKLADFRMENSSHRYGPHFNSTEEMRCSLTSLRYIVLDTGLLPSPWIKADNYTGALSFGNDDPEILPVEERAEPWHRRPGCELNRAQDTLKGDKRAFDELVSTVERRRRGRL</sequence>
<name>A0AAN6WIW2_9PEZI</name>
<dbReference type="SUPFAM" id="SSF81383">
    <property type="entry name" value="F-box domain"/>
    <property type="match status" value="1"/>
</dbReference>
<dbReference type="InterPro" id="IPR036047">
    <property type="entry name" value="F-box-like_dom_sf"/>
</dbReference>
<organism evidence="1 2">
    <name type="scientific">Podospora australis</name>
    <dbReference type="NCBI Taxonomy" id="1536484"/>
    <lineage>
        <taxon>Eukaryota</taxon>
        <taxon>Fungi</taxon>
        <taxon>Dikarya</taxon>
        <taxon>Ascomycota</taxon>
        <taxon>Pezizomycotina</taxon>
        <taxon>Sordariomycetes</taxon>
        <taxon>Sordariomycetidae</taxon>
        <taxon>Sordariales</taxon>
        <taxon>Podosporaceae</taxon>
        <taxon>Podospora</taxon>
    </lineage>
</organism>
<evidence type="ECO:0000313" key="2">
    <source>
        <dbReference type="Proteomes" id="UP001302126"/>
    </source>
</evidence>
<comment type="caution">
    <text evidence="1">The sequence shown here is derived from an EMBL/GenBank/DDBJ whole genome shotgun (WGS) entry which is preliminary data.</text>
</comment>
<protein>
    <recommendedName>
        <fullName evidence="3">F-box domain-containing protein</fullName>
    </recommendedName>
</protein>
<reference evidence="1" key="2">
    <citation type="submission" date="2023-05" db="EMBL/GenBank/DDBJ databases">
        <authorList>
            <consortium name="Lawrence Berkeley National Laboratory"/>
            <person name="Steindorff A."/>
            <person name="Hensen N."/>
            <person name="Bonometti L."/>
            <person name="Westerberg I."/>
            <person name="Brannstrom I.O."/>
            <person name="Guillou S."/>
            <person name="Cros-Aarteil S."/>
            <person name="Calhoun S."/>
            <person name="Haridas S."/>
            <person name="Kuo A."/>
            <person name="Mondo S."/>
            <person name="Pangilinan J."/>
            <person name="Riley R."/>
            <person name="Labutti K."/>
            <person name="Andreopoulos B."/>
            <person name="Lipzen A."/>
            <person name="Chen C."/>
            <person name="Yanf M."/>
            <person name="Daum C."/>
            <person name="Ng V."/>
            <person name="Clum A."/>
            <person name="Ohm R."/>
            <person name="Martin F."/>
            <person name="Silar P."/>
            <person name="Natvig D."/>
            <person name="Lalanne C."/>
            <person name="Gautier V."/>
            <person name="Ament-Velasquez S.L."/>
            <person name="Kruys A."/>
            <person name="Hutchinson M.I."/>
            <person name="Powell A.J."/>
            <person name="Barry K."/>
            <person name="Miller A.N."/>
            <person name="Grigoriev I.V."/>
            <person name="Debuchy R."/>
            <person name="Gladieux P."/>
            <person name="Thoren M.H."/>
            <person name="Johannesson H."/>
        </authorList>
    </citation>
    <scope>NUCLEOTIDE SEQUENCE</scope>
    <source>
        <strain evidence="1">PSN309</strain>
    </source>
</reference>
<gene>
    <name evidence="1" type="ORF">QBC35DRAFT_509084</name>
</gene>